<feature type="compositionally biased region" description="Basic and acidic residues" evidence="3">
    <location>
        <begin position="43"/>
        <end position="55"/>
    </location>
</feature>
<evidence type="ECO:0000256" key="1">
    <source>
        <dbReference type="ARBA" id="ARBA00022884"/>
    </source>
</evidence>
<protein>
    <recommendedName>
        <fullName evidence="4">RRM domain-containing protein</fullName>
    </recommendedName>
</protein>
<feature type="domain" description="RRM" evidence="4">
    <location>
        <begin position="198"/>
        <end position="313"/>
    </location>
</feature>
<reference evidence="5" key="2">
    <citation type="journal article" date="2023" name="IMA Fungus">
        <title>Comparative genomic study of the Penicillium genus elucidates a diverse pangenome and 15 lateral gene transfer events.</title>
        <authorList>
            <person name="Petersen C."/>
            <person name="Sorensen T."/>
            <person name="Nielsen M.R."/>
            <person name="Sondergaard T.E."/>
            <person name="Sorensen J.L."/>
            <person name="Fitzpatrick D.A."/>
            <person name="Frisvad J.C."/>
            <person name="Nielsen K.L."/>
        </authorList>
    </citation>
    <scope>NUCLEOTIDE SEQUENCE</scope>
    <source>
        <strain evidence="5">IBT 35673</strain>
    </source>
</reference>
<keyword evidence="1 2" id="KW-0694">RNA-binding</keyword>
<feature type="region of interest" description="Disordered" evidence="3">
    <location>
        <begin position="265"/>
        <end position="289"/>
    </location>
</feature>
<dbReference type="InterPro" id="IPR012677">
    <property type="entry name" value="Nucleotide-bd_a/b_plait_sf"/>
</dbReference>
<feature type="region of interest" description="Disordered" evidence="3">
    <location>
        <begin position="171"/>
        <end position="197"/>
    </location>
</feature>
<feature type="region of interest" description="Disordered" evidence="3">
    <location>
        <begin position="321"/>
        <end position="381"/>
    </location>
</feature>
<dbReference type="GO" id="GO:0003723">
    <property type="term" value="F:RNA binding"/>
    <property type="evidence" value="ECO:0007669"/>
    <property type="project" value="UniProtKB-UniRule"/>
</dbReference>
<dbReference type="GO" id="GO:0005730">
    <property type="term" value="C:nucleolus"/>
    <property type="evidence" value="ECO:0007669"/>
    <property type="project" value="TreeGrafter"/>
</dbReference>
<evidence type="ECO:0000313" key="5">
    <source>
        <dbReference type="EMBL" id="KAJ5335398.1"/>
    </source>
</evidence>
<feature type="compositionally biased region" description="Basic residues" evidence="3">
    <location>
        <begin position="33"/>
        <end position="42"/>
    </location>
</feature>
<evidence type="ECO:0000259" key="4">
    <source>
        <dbReference type="PROSITE" id="PS50102"/>
    </source>
</evidence>
<reference evidence="5" key="1">
    <citation type="submission" date="2022-12" db="EMBL/GenBank/DDBJ databases">
        <authorList>
            <person name="Petersen C."/>
        </authorList>
    </citation>
    <scope>NUCLEOTIDE SEQUENCE</scope>
    <source>
        <strain evidence="5">IBT 35673</strain>
    </source>
</reference>
<dbReference type="Gene3D" id="3.30.70.330">
    <property type="match status" value="2"/>
</dbReference>
<feature type="compositionally biased region" description="Acidic residues" evidence="3">
    <location>
        <begin position="266"/>
        <end position="279"/>
    </location>
</feature>
<feature type="compositionally biased region" description="Basic and acidic residues" evidence="3">
    <location>
        <begin position="340"/>
        <end position="363"/>
    </location>
</feature>
<dbReference type="SUPFAM" id="SSF54928">
    <property type="entry name" value="RNA-binding domain, RBD"/>
    <property type="match status" value="1"/>
</dbReference>
<feature type="compositionally biased region" description="Basic and acidic residues" evidence="3">
    <location>
        <begin position="171"/>
        <end position="183"/>
    </location>
</feature>
<dbReference type="AlphaFoldDB" id="A0A9W9UG36"/>
<dbReference type="PROSITE" id="PS50102">
    <property type="entry name" value="RRM"/>
    <property type="match status" value="2"/>
</dbReference>
<dbReference type="Proteomes" id="UP001147695">
    <property type="component" value="Unassembled WGS sequence"/>
</dbReference>
<accession>A0A9W9UG36</accession>
<dbReference type="PANTHER" id="PTHR23236">
    <property type="entry name" value="EUKARYOTIC TRANSLATION INITIATION FACTOR 4B/4H"/>
    <property type="match status" value="1"/>
</dbReference>
<dbReference type="InterPro" id="IPR035979">
    <property type="entry name" value="RBD_domain_sf"/>
</dbReference>
<dbReference type="PANTHER" id="PTHR23236:SF95">
    <property type="entry name" value="NUCLEOLAR PROTEIN 13"/>
    <property type="match status" value="1"/>
</dbReference>
<dbReference type="EMBL" id="JAPZBQ010000004">
    <property type="protein sequence ID" value="KAJ5335398.1"/>
    <property type="molecule type" value="Genomic_DNA"/>
</dbReference>
<name>A0A9W9UG36_PENBR</name>
<gene>
    <name evidence="5" type="ORF">N7452_007801</name>
</gene>
<sequence length="381" mass="42862">MSDTEDISSKKRKLQDGPELEIDVDAPEPVSKKALRKAKKNKDKGIDTEDAEKPKSSKSSKSSKHNDIDDTKDLEEEATPSKRSEYGVWIGNLSFTVTREELRMFFTANSDISESTITRIHLPKGPERFGRPQNRGFAYVDFTNKKALKEAIGLSEQLMTGRRVLIKDAKSYEGRPEKSERQENAAGAAAKPGHPPSKRLFVGNLSFDVTKESLEENFSKCGKVNNVHMATFQDTGKCKGYAWVEFEELAAAEAAVRGFVLVKEDDGQEDDPSDSESDSATEKKKSKKLKPKMNRIWVNQLFGRRMRMEFAEDASTRYKKRFGKDAEKKDGPAITEEGAPQEKPRYKKRSEPIDESRYSKETVQKLSGGIVEAQGKKVTFD</sequence>
<dbReference type="InterPro" id="IPR000504">
    <property type="entry name" value="RRM_dom"/>
</dbReference>
<dbReference type="Pfam" id="PF00076">
    <property type="entry name" value="RRM_1"/>
    <property type="match status" value="2"/>
</dbReference>
<comment type="caution">
    <text evidence="5">The sequence shown here is derived from an EMBL/GenBank/DDBJ whole genome shotgun (WGS) entry which is preliminary data.</text>
</comment>
<organism evidence="5 6">
    <name type="scientific">Penicillium brevicompactum</name>
    <dbReference type="NCBI Taxonomy" id="5074"/>
    <lineage>
        <taxon>Eukaryota</taxon>
        <taxon>Fungi</taxon>
        <taxon>Dikarya</taxon>
        <taxon>Ascomycota</taxon>
        <taxon>Pezizomycotina</taxon>
        <taxon>Eurotiomycetes</taxon>
        <taxon>Eurotiomycetidae</taxon>
        <taxon>Eurotiales</taxon>
        <taxon>Aspergillaceae</taxon>
        <taxon>Penicillium</taxon>
    </lineage>
</organism>
<feature type="domain" description="RRM" evidence="4">
    <location>
        <begin position="86"/>
        <end position="171"/>
    </location>
</feature>
<dbReference type="SMART" id="SM00360">
    <property type="entry name" value="RRM"/>
    <property type="match status" value="2"/>
</dbReference>
<proteinExistence type="predicted"/>
<evidence type="ECO:0000256" key="2">
    <source>
        <dbReference type="PROSITE-ProRule" id="PRU00176"/>
    </source>
</evidence>
<feature type="region of interest" description="Disordered" evidence="3">
    <location>
        <begin position="1"/>
        <end position="81"/>
    </location>
</feature>
<evidence type="ECO:0000256" key="3">
    <source>
        <dbReference type="SAM" id="MobiDB-lite"/>
    </source>
</evidence>
<evidence type="ECO:0000313" key="6">
    <source>
        <dbReference type="Proteomes" id="UP001147695"/>
    </source>
</evidence>